<accession>A0A261SCR3</accession>
<comment type="similarity">
    <text evidence="6 7">Belongs to the FliO/MopB family.</text>
</comment>
<proteinExistence type="inferred from homology"/>
<dbReference type="GO" id="GO:0009425">
    <property type="term" value="C:bacterial-type flagellum basal body"/>
    <property type="evidence" value="ECO:0007669"/>
    <property type="project" value="UniProtKB-SubCell"/>
</dbReference>
<keyword evidence="3 7" id="KW-1133">Transmembrane helix</keyword>
<dbReference type="OrthoDB" id="9182371at2"/>
<evidence type="ECO:0000313" key="10">
    <source>
        <dbReference type="Proteomes" id="UP000216354"/>
    </source>
</evidence>
<keyword evidence="1 7" id="KW-1003">Cell membrane</keyword>
<gene>
    <name evidence="8" type="primary">fliO</name>
    <name evidence="9" type="ORF">CAL27_13785</name>
    <name evidence="8" type="ORF">CEG14_08480</name>
</gene>
<comment type="subcellular location">
    <subcellularLocation>
        <location evidence="7">Cell membrane</location>
    </subcellularLocation>
    <subcellularLocation>
        <location evidence="7">Bacterial flagellum basal body</location>
    </subcellularLocation>
</comment>
<keyword evidence="8" id="KW-0966">Cell projection</keyword>
<name>A0A261SCR3_9BORD</name>
<keyword evidence="10" id="KW-1185">Reference proteome</keyword>
<dbReference type="EMBL" id="NEVR01000003">
    <property type="protein sequence ID" value="OZI63675.1"/>
    <property type="molecule type" value="Genomic_DNA"/>
</dbReference>
<dbReference type="Pfam" id="PF04347">
    <property type="entry name" value="FliO"/>
    <property type="match status" value="1"/>
</dbReference>
<dbReference type="GO" id="GO:0005886">
    <property type="term" value="C:plasma membrane"/>
    <property type="evidence" value="ECO:0007669"/>
    <property type="project" value="UniProtKB-SubCell"/>
</dbReference>
<dbReference type="InterPro" id="IPR052205">
    <property type="entry name" value="FliO/MopB"/>
</dbReference>
<protein>
    <recommendedName>
        <fullName evidence="7">Flagellar protein</fullName>
    </recommendedName>
</protein>
<dbReference type="PANTHER" id="PTHR38766">
    <property type="entry name" value="FLAGELLAR PROTEIN FLIO"/>
    <property type="match status" value="1"/>
</dbReference>
<evidence type="ECO:0000256" key="1">
    <source>
        <dbReference type="ARBA" id="ARBA00022475"/>
    </source>
</evidence>
<organism evidence="8 11">
    <name type="scientific">Bordetella genomosp. 1</name>
    <dbReference type="NCBI Taxonomy" id="1395607"/>
    <lineage>
        <taxon>Bacteria</taxon>
        <taxon>Pseudomonadati</taxon>
        <taxon>Pseudomonadota</taxon>
        <taxon>Betaproteobacteria</taxon>
        <taxon>Burkholderiales</taxon>
        <taxon>Alcaligenaceae</taxon>
        <taxon>Bordetella</taxon>
    </lineage>
</organism>
<reference evidence="8 11" key="2">
    <citation type="submission" date="2017-05" db="EMBL/GenBank/DDBJ databases">
        <title>Complete and WGS of Bordetella genogroups.</title>
        <authorList>
            <person name="Spilker T."/>
            <person name="LiPuma J."/>
        </authorList>
    </citation>
    <scope>NUCLEOTIDE SEQUENCE [LARGE SCALE GENOMIC DNA]</scope>
    <source>
        <strain evidence="8 11">AU17610</strain>
    </source>
</reference>
<dbReference type="InterPro" id="IPR022781">
    <property type="entry name" value="Flagellar_biosynth_FliO"/>
</dbReference>
<keyword evidence="8" id="KW-0282">Flagellum</keyword>
<evidence type="ECO:0000256" key="5">
    <source>
        <dbReference type="ARBA" id="ARBA00023143"/>
    </source>
</evidence>
<evidence type="ECO:0000313" key="11">
    <source>
        <dbReference type="Proteomes" id="UP000217005"/>
    </source>
</evidence>
<evidence type="ECO:0000256" key="6">
    <source>
        <dbReference type="ARBA" id="ARBA00037937"/>
    </source>
</evidence>
<dbReference type="NCBIfam" id="TIGR03500">
    <property type="entry name" value="FliO_TIGR"/>
    <property type="match status" value="1"/>
</dbReference>
<dbReference type="RefSeq" id="WP_094825947.1">
    <property type="nucleotide sequence ID" value="NZ_NEVL01000003.1"/>
</dbReference>
<evidence type="ECO:0000313" key="9">
    <source>
        <dbReference type="EMBL" id="OZI63675.1"/>
    </source>
</evidence>
<dbReference type="Proteomes" id="UP000216354">
    <property type="component" value="Unassembled WGS sequence"/>
</dbReference>
<feature type="transmembrane region" description="Helical" evidence="7">
    <location>
        <begin position="6"/>
        <end position="27"/>
    </location>
</feature>
<dbReference type="GO" id="GO:0044781">
    <property type="term" value="P:bacterial-type flagellum organization"/>
    <property type="evidence" value="ECO:0007669"/>
    <property type="project" value="UniProtKB-UniRule"/>
</dbReference>
<dbReference type="Proteomes" id="UP000217005">
    <property type="component" value="Unassembled WGS sequence"/>
</dbReference>
<sequence length="110" mass="11340">MEDGAVMRVIVGLALVVAAILVMGWLARRAGLVQRGGGSLLRQVASLPLAPRQSVVVVQIEDTWLVLGVTPNQITTLHTLPAGELPAAQAAAGAAAGAFAQKLGQALKRR</sequence>
<evidence type="ECO:0000313" key="8">
    <source>
        <dbReference type="EMBL" id="OZI35136.1"/>
    </source>
</evidence>
<evidence type="ECO:0000256" key="3">
    <source>
        <dbReference type="ARBA" id="ARBA00022989"/>
    </source>
</evidence>
<keyword evidence="4 7" id="KW-0472">Membrane</keyword>
<keyword evidence="2 7" id="KW-0812">Transmembrane</keyword>
<dbReference type="EMBL" id="NEVL01000003">
    <property type="protein sequence ID" value="OZI35136.1"/>
    <property type="molecule type" value="Genomic_DNA"/>
</dbReference>
<evidence type="ECO:0000256" key="2">
    <source>
        <dbReference type="ARBA" id="ARBA00022692"/>
    </source>
</evidence>
<evidence type="ECO:0000256" key="7">
    <source>
        <dbReference type="RuleBase" id="RU362064"/>
    </source>
</evidence>
<reference evidence="9 10" key="1">
    <citation type="submission" date="2017-05" db="EMBL/GenBank/DDBJ databases">
        <title>Complete and WGS of Bordetella genogroups.</title>
        <authorList>
            <person name="Spilker T."/>
            <person name="Lipuma J."/>
        </authorList>
    </citation>
    <scope>NUCLEOTIDE SEQUENCE [LARGE SCALE GENOMIC DNA]</scope>
    <source>
        <strain evidence="9 10">AU9795</strain>
    </source>
</reference>
<dbReference type="PANTHER" id="PTHR38766:SF1">
    <property type="entry name" value="FLAGELLAR PROTEIN FLIO"/>
    <property type="match status" value="1"/>
</dbReference>
<keyword evidence="8" id="KW-0969">Cilium</keyword>
<evidence type="ECO:0000256" key="4">
    <source>
        <dbReference type="ARBA" id="ARBA00023136"/>
    </source>
</evidence>
<dbReference type="AlphaFoldDB" id="A0A261SCR3"/>
<comment type="caution">
    <text evidence="8">The sequence shown here is derived from an EMBL/GenBank/DDBJ whole genome shotgun (WGS) entry which is preliminary data.</text>
</comment>
<keyword evidence="5 7" id="KW-0975">Bacterial flagellum</keyword>